<comment type="caution">
    <text evidence="1">The sequence shown here is derived from an EMBL/GenBank/DDBJ whole genome shotgun (WGS) entry which is preliminary data.</text>
</comment>
<reference evidence="1" key="2">
    <citation type="submission" date="2020-08" db="EMBL/GenBank/DDBJ databases">
        <authorList>
            <person name="Chen M."/>
            <person name="Teng W."/>
            <person name="Zhao L."/>
            <person name="Hu C."/>
            <person name="Zhou Y."/>
            <person name="Han B."/>
            <person name="Song L."/>
            <person name="Shu W."/>
        </authorList>
    </citation>
    <scope>NUCLEOTIDE SEQUENCE</scope>
    <source>
        <strain evidence="1">FACHB-1277</strain>
    </source>
</reference>
<sequence>MPASTIANFFGANAAVLTSTTSVTASAADPALVIKYSDFSAQAWDNLTAGDETDPEKWIAAITRKIRDFSNANTDDVPNVVITDPILGLETRENTLKRRFSYSLDIYQPDSGSAAPDPDLV</sequence>
<reference evidence="1" key="1">
    <citation type="journal article" date="2015" name="ISME J.">
        <title>Draft Genome Sequence of Streptomyces incarnatus NRRL8089, which Produces the Nucleoside Antibiotic Sinefungin.</title>
        <authorList>
            <person name="Oshima K."/>
            <person name="Hattori M."/>
            <person name="Shimizu H."/>
            <person name="Fukuda K."/>
            <person name="Nemoto M."/>
            <person name="Inagaki K."/>
            <person name="Tamura T."/>
        </authorList>
    </citation>
    <scope>NUCLEOTIDE SEQUENCE</scope>
    <source>
        <strain evidence="1">FACHB-1277</strain>
    </source>
</reference>
<dbReference type="RefSeq" id="WP_190352716.1">
    <property type="nucleotide sequence ID" value="NZ_JACJPY010000095.1"/>
</dbReference>
<protein>
    <submittedName>
        <fullName evidence="1">Uncharacterized protein</fullName>
    </submittedName>
</protein>
<dbReference type="Proteomes" id="UP000631421">
    <property type="component" value="Unassembled WGS sequence"/>
</dbReference>
<dbReference type="AlphaFoldDB" id="A0A926UWT3"/>
<dbReference type="EMBL" id="JACJPY010000095">
    <property type="protein sequence ID" value="MBD2152308.1"/>
    <property type="molecule type" value="Genomic_DNA"/>
</dbReference>
<evidence type="ECO:0000313" key="2">
    <source>
        <dbReference type="Proteomes" id="UP000631421"/>
    </source>
</evidence>
<name>A0A926UWT3_9CYAN</name>
<accession>A0A926UWT3</accession>
<organism evidence="1 2">
    <name type="scientific">Pseudanabaena cinerea FACHB-1277</name>
    <dbReference type="NCBI Taxonomy" id="2949581"/>
    <lineage>
        <taxon>Bacteria</taxon>
        <taxon>Bacillati</taxon>
        <taxon>Cyanobacteriota</taxon>
        <taxon>Cyanophyceae</taxon>
        <taxon>Pseudanabaenales</taxon>
        <taxon>Pseudanabaenaceae</taxon>
        <taxon>Pseudanabaena</taxon>
        <taxon>Pseudanabaena cinerea</taxon>
    </lineage>
</organism>
<gene>
    <name evidence="1" type="ORF">H6F44_19620</name>
</gene>
<keyword evidence="2" id="KW-1185">Reference proteome</keyword>
<evidence type="ECO:0000313" key="1">
    <source>
        <dbReference type="EMBL" id="MBD2152308.1"/>
    </source>
</evidence>
<proteinExistence type="predicted"/>